<evidence type="ECO:0000259" key="9">
    <source>
        <dbReference type="Pfam" id="PF20936"/>
    </source>
</evidence>
<dbReference type="GO" id="GO:0005634">
    <property type="term" value="C:nucleus"/>
    <property type="evidence" value="ECO:0007669"/>
    <property type="project" value="UniProtKB-SubCell"/>
</dbReference>
<evidence type="ECO:0000256" key="3">
    <source>
        <dbReference type="ARBA" id="ARBA00008940"/>
    </source>
</evidence>
<organism evidence="10">
    <name type="scientific">Anthurium amnicola</name>
    <dbReference type="NCBI Taxonomy" id="1678845"/>
    <lineage>
        <taxon>Eukaryota</taxon>
        <taxon>Viridiplantae</taxon>
        <taxon>Streptophyta</taxon>
        <taxon>Embryophyta</taxon>
        <taxon>Tracheophyta</taxon>
        <taxon>Spermatophyta</taxon>
        <taxon>Magnoliopsida</taxon>
        <taxon>Liliopsida</taxon>
        <taxon>Araceae</taxon>
        <taxon>Pothoideae</taxon>
        <taxon>Potheae</taxon>
        <taxon>Anthurium</taxon>
    </lineage>
</organism>
<dbReference type="PANTHER" id="PTHR15492:SF1">
    <property type="entry name" value="CYCLIN-D1-BINDING PROTEIN 1"/>
    <property type="match status" value="1"/>
</dbReference>
<dbReference type="Pfam" id="PF13324">
    <property type="entry name" value="GCIP_N"/>
    <property type="match status" value="1"/>
</dbReference>
<dbReference type="Gene3D" id="1.20.1410.10">
    <property type="entry name" value="I/LWEQ domain"/>
    <property type="match status" value="1"/>
</dbReference>
<evidence type="ECO:0000256" key="1">
    <source>
        <dbReference type="ARBA" id="ARBA00004123"/>
    </source>
</evidence>
<evidence type="ECO:0000259" key="8">
    <source>
        <dbReference type="Pfam" id="PF13324"/>
    </source>
</evidence>
<protein>
    <submittedName>
        <fullName evidence="10">Cyclin-D1-binding protein 1</fullName>
    </submittedName>
</protein>
<gene>
    <name evidence="10" type="primary">ccndbp1_1</name>
    <name evidence="10" type="ORF">g.46079</name>
</gene>
<dbReference type="GO" id="GO:0005737">
    <property type="term" value="C:cytoplasm"/>
    <property type="evidence" value="ECO:0007669"/>
    <property type="project" value="UniProtKB-SubCell"/>
</dbReference>
<dbReference type="InterPro" id="IPR049317">
    <property type="entry name" value="GCIP-like_N"/>
</dbReference>
<name>A0A1D1XHV2_9ARAE</name>
<keyword evidence="4" id="KW-0963">Cytoplasm</keyword>
<proteinExistence type="inferred from homology"/>
<evidence type="ECO:0000256" key="2">
    <source>
        <dbReference type="ARBA" id="ARBA00004496"/>
    </source>
</evidence>
<evidence type="ECO:0000313" key="10">
    <source>
        <dbReference type="EMBL" id="JAT41989.1"/>
    </source>
</evidence>
<dbReference type="Gene3D" id="1.20.1420.10">
    <property type="entry name" value="Talin, central domain"/>
    <property type="match status" value="1"/>
</dbReference>
<keyword evidence="6" id="KW-0131">Cell cycle</keyword>
<dbReference type="InterPro" id="IPR026907">
    <property type="entry name" value="GCIP-like"/>
</dbReference>
<evidence type="ECO:0000256" key="4">
    <source>
        <dbReference type="ARBA" id="ARBA00022490"/>
    </source>
</evidence>
<sequence length="378" mass="40679">REGAVVSDPETQGKKTRGEMARAARKKHLARTLNSHAQSIHEVFQVFDQPAAPSLEKVDWSEVTKLGDEISKQATITGMLWTGETPNARELEDNIGTYCNMLQGFLLLSHGSTVGAGPTLQACIHASAKQIIDCSLSLLQEATSSYGSCSDKKTTIPRLSGSVWEACSALKKTPTTNCMAIGRALTQVAVSVKDVIREMRELKPAAIGSVDEMPAETSNTCESNEEDGASEDGLGNDLSPEEMNIAHLTIDVVSDALVIIKEAIRFITSLIKKPPQGVVSENYVHPLESLLKHYQELGVQVDELGACVYPPQEVSLIRATTEKMLNITNEIQAEVQNMEGSSEGLVRSLQAFKGSLGKLQLGSCPDTGLVQEMGSLAV</sequence>
<feature type="domain" description="Cyclin-D1-binding protein 1-like N-terminal" evidence="8">
    <location>
        <begin position="62"/>
        <end position="204"/>
    </location>
</feature>
<evidence type="ECO:0000256" key="6">
    <source>
        <dbReference type="ARBA" id="ARBA00023306"/>
    </source>
</evidence>
<comment type="similarity">
    <text evidence="3">Belongs to the CCNDBP1 family.</text>
</comment>
<reference evidence="10" key="1">
    <citation type="submission" date="2015-07" db="EMBL/GenBank/DDBJ databases">
        <title>Transcriptome Assembly of Anthurium amnicola.</title>
        <authorList>
            <person name="Suzuki J."/>
        </authorList>
    </citation>
    <scope>NUCLEOTIDE SEQUENCE</scope>
</reference>
<feature type="region of interest" description="Disordered" evidence="7">
    <location>
        <begin position="211"/>
        <end position="238"/>
    </location>
</feature>
<evidence type="ECO:0000256" key="7">
    <source>
        <dbReference type="SAM" id="MobiDB-lite"/>
    </source>
</evidence>
<comment type="subcellular location">
    <subcellularLocation>
        <location evidence="2">Cytoplasm</location>
    </subcellularLocation>
    <subcellularLocation>
        <location evidence="1">Nucleus</location>
    </subcellularLocation>
</comment>
<dbReference type="AlphaFoldDB" id="A0A1D1XHV2"/>
<dbReference type="Pfam" id="PF20936">
    <property type="entry name" value="GCIP_C"/>
    <property type="match status" value="1"/>
</dbReference>
<feature type="non-terminal residue" evidence="10">
    <location>
        <position position="1"/>
    </location>
</feature>
<keyword evidence="5" id="KW-0539">Nucleus</keyword>
<dbReference type="PANTHER" id="PTHR15492">
    <property type="entry name" value="CYCLIN D1-BINDING PROTEIN 1"/>
    <property type="match status" value="1"/>
</dbReference>
<evidence type="ECO:0000256" key="5">
    <source>
        <dbReference type="ARBA" id="ARBA00023242"/>
    </source>
</evidence>
<dbReference type="InterPro" id="IPR049318">
    <property type="entry name" value="GCIP_C"/>
</dbReference>
<accession>A0A1D1XHV2</accession>
<dbReference type="EMBL" id="GDJX01025947">
    <property type="protein sequence ID" value="JAT41989.1"/>
    <property type="molecule type" value="Transcribed_RNA"/>
</dbReference>
<feature type="domain" description="Cyclin-D1-binding protein 1-like C-terminal" evidence="9">
    <location>
        <begin position="231"/>
        <end position="332"/>
    </location>
</feature>